<organism evidence="1 2">
    <name type="scientific">Tissierella praeacuta DSM 18095</name>
    <dbReference type="NCBI Taxonomy" id="1123404"/>
    <lineage>
        <taxon>Bacteria</taxon>
        <taxon>Bacillati</taxon>
        <taxon>Bacillota</taxon>
        <taxon>Tissierellia</taxon>
        <taxon>Tissierellales</taxon>
        <taxon>Tissierellaceae</taxon>
        <taxon>Tissierella</taxon>
    </lineage>
</organism>
<keyword evidence="2" id="KW-1185">Reference proteome</keyword>
<dbReference type="Proteomes" id="UP000184114">
    <property type="component" value="Unassembled WGS sequence"/>
</dbReference>
<accession>A0A1M4S5M1</accession>
<dbReference type="STRING" id="1123404.SAMN02745784_00053"/>
<evidence type="ECO:0000313" key="1">
    <source>
        <dbReference type="EMBL" id="SHE27481.1"/>
    </source>
</evidence>
<proteinExistence type="predicted"/>
<sequence length="199" mass="23214">MEVVKKLIKENDYITTEWSGGKTTQLFIYPEDSNYDARNFKFRLSSATVELGESEFTKLEGIHRFITPLNGELKLTHNHKDYINLKPFQIYEFDGGINTTSYGIVKDFNLMLGNGVKGELESIYIDREYSLIKENQSNFNEIFYFIYAYNNIVYISFNKEINIIKPFEIFLIKLNGNLDLNLNINSQNPSDILLARIYI</sequence>
<dbReference type="Gene3D" id="2.60.120.10">
    <property type="entry name" value="Jelly Rolls"/>
    <property type="match status" value="1"/>
</dbReference>
<dbReference type="EMBL" id="FQTY01000001">
    <property type="protein sequence ID" value="SHE27481.1"/>
    <property type="molecule type" value="Genomic_DNA"/>
</dbReference>
<dbReference type="PANTHER" id="PTHR37943">
    <property type="entry name" value="PROTEIN VES"/>
    <property type="match status" value="1"/>
</dbReference>
<dbReference type="InterPro" id="IPR011051">
    <property type="entry name" value="RmlC_Cupin_sf"/>
</dbReference>
<name>A0A1M4S5M1_9FIRM</name>
<dbReference type="AlphaFoldDB" id="A0A1M4S5M1"/>
<dbReference type="InterPro" id="IPR014710">
    <property type="entry name" value="RmlC-like_jellyroll"/>
</dbReference>
<protein>
    <submittedName>
        <fullName evidence="1">HutD protein</fullName>
    </submittedName>
</protein>
<dbReference type="SUPFAM" id="SSF51182">
    <property type="entry name" value="RmlC-like cupins"/>
    <property type="match status" value="1"/>
</dbReference>
<gene>
    <name evidence="1" type="ORF">SAMN02745784_00053</name>
</gene>
<dbReference type="GeneID" id="90994745"/>
<dbReference type="InterPro" id="IPR010282">
    <property type="entry name" value="Uncharacterised_HutD/Ves"/>
</dbReference>
<evidence type="ECO:0000313" key="2">
    <source>
        <dbReference type="Proteomes" id="UP000184114"/>
    </source>
</evidence>
<dbReference type="PANTHER" id="PTHR37943:SF1">
    <property type="entry name" value="PROTEIN VES"/>
    <property type="match status" value="1"/>
</dbReference>
<reference evidence="2" key="1">
    <citation type="submission" date="2016-11" db="EMBL/GenBank/DDBJ databases">
        <authorList>
            <person name="Varghese N."/>
            <person name="Submissions S."/>
        </authorList>
    </citation>
    <scope>NUCLEOTIDE SEQUENCE [LARGE SCALE GENOMIC DNA]</scope>
    <source>
        <strain evidence="2">DSM 18095</strain>
    </source>
</reference>
<dbReference type="RefSeq" id="WP_072971465.1">
    <property type="nucleotide sequence ID" value="NZ_FQTY01000001.1"/>
</dbReference>
<dbReference type="Pfam" id="PF05962">
    <property type="entry name" value="HutD"/>
    <property type="match status" value="1"/>
</dbReference>